<name>A0A127VBV4_9SPHI</name>
<evidence type="ECO:0000313" key="3">
    <source>
        <dbReference type="Proteomes" id="UP000071561"/>
    </source>
</evidence>
<evidence type="ECO:0000313" key="2">
    <source>
        <dbReference type="EMBL" id="AMP98478.1"/>
    </source>
</evidence>
<feature type="chain" id="PRO_5007280373" description="Cytochrome P460" evidence="1">
    <location>
        <begin position="23"/>
        <end position="159"/>
    </location>
</feature>
<organism evidence="2 3">
    <name type="scientific">Pedobacter cryoconitis</name>
    <dbReference type="NCBI Taxonomy" id="188932"/>
    <lineage>
        <taxon>Bacteria</taxon>
        <taxon>Pseudomonadati</taxon>
        <taxon>Bacteroidota</taxon>
        <taxon>Sphingobacteriia</taxon>
        <taxon>Sphingobacteriales</taxon>
        <taxon>Sphingobacteriaceae</taxon>
        <taxon>Pedobacter</taxon>
    </lineage>
</organism>
<feature type="signal peptide" evidence="1">
    <location>
        <begin position="1"/>
        <end position="22"/>
    </location>
</feature>
<evidence type="ECO:0000256" key="1">
    <source>
        <dbReference type="SAM" id="SignalP"/>
    </source>
</evidence>
<dbReference type="PROSITE" id="PS51257">
    <property type="entry name" value="PROKAR_LIPOPROTEIN"/>
    <property type="match status" value="1"/>
</dbReference>
<accession>A0A127VBV4</accession>
<evidence type="ECO:0008006" key="4">
    <source>
        <dbReference type="Google" id="ProtNLM"/>
    </source>
</evidence>
<dbReference type="RefSeq" id="WP_157287775.1">
    <property type="nucleotide sequence ID" value="NZ_CP014504.1"/>
</dbReference>
<keyword evidence="1" id="KW-0732">Signal</keyword>
<dbReference type="EMBL" id="CP014504">
    <property type="protein sequence ID" value="AMP98478.1"/>
    <property type="molecule type" value="Genomic_DNA"/>
</dbReference>
<dbReference type="PATRIC" id="fig|188932.3.peg.1626"/>
<dbReference type="OrthoDB" id="674757at2"/>
<sequence length="159" mass="17737" precursor="true">MRFKLKYSAFIVLLLIAMGCQQQNNHAGELNKGASLPEHLHFNQLGLKVITSMISKKEATMSTLYGNELALKYTKSKGDSTFAGMVFALVTWKQQDDERWFGAKIPGQFQSVEMVTTKANGNAVQTTYKIDKGEKLNIGSLAEKERIKYILAQKASVMP</sequence>
<proteinExistence type="predicted"/>
<dbReference type="Proteomes" id="UP000071561">
    <property type="component" value="Chromosome"/>
</dbReference>
<dbReference type="KEGG" id="pcm:AY601_1563"/>
<gene>
    <name evidence="2" type="ORF">AY601_1563</name>
</gene>
<protein>
    <recommendedName>
        <fullName evidence="4">Cytochrome P460</fullName>
    </recommendedName>
</protein>
<dbReference type="AlphaFoldDB" id="A0A127VBV4"/>
<keyword evidence="3" id="KW-1185">Reference proteome</keyword>
<reference evidence="2 3" key="1">
    <citation type="submission" date="2016-03" db="EMBL/GenBank/DDBJ databases">
        <title>Complete genome sequence of Pedobacter cryoconitis PAMC 27485.</title>
        <authorList>
            <person name="Lee J."/>
            <person name="Kim O.-S."/>
        </authorList>
    </citation>
    <scope>NUCLEOTIDE SEQUENCE [LARGE SCALE GENOMIC DNA]</scope>
    <source>
        <strain evidence="2 3">PAMC 27485</strain>
    </source>
</reference>